<gene>
    <name evidence="5" type="ORF">PLOB_00003703</name>
</gene>
<accession>A0ABN8QA36</accession>
<dbReference type="Gene3D" id="1.25.40.20">
    <property type="entry name" value="Ankyrin repeat-containing domain"/>
    <property type="match status" value="3"/>
</dbReference>
<dbReference type="Proteomes" id="UP001159405">
    <property type="component" value="Unassembled WGS sequence"/>
</dbReference>
<dbReference type="SMART" id="SM00248">
    <property type="entry name" value="ANK"/>
    <property type="match status" value="7"/>
</dbReference>
<dbReference type="InterPro" id="IPR036770">
    <property type="entry name" value="Ankyrin_rpt-contain_sf"/>
</dbReference>
<evidence type="ECO:0000256" key="4">
    <source>
        <dbReference type="SAM" id="MobiDB-lite"/>
    </source>
</evidence>
<feature type="repeat" description="ANK" evidence="3">
    <location>
        <begin position="372"/>
        <end position="404"/>
    </location>
</feature>
<feature type="repeat" description="ANK" evidence="3">
    <location>
        <begin position="249"/>
        <end position="281"/>
    </location>
</feature>
<comment type="caution">
    <text evidence="5">The sequence shown here is derived from an EMBL/GenBank/DDBJ whole genome shotgun (WGS) entry which is preliminary data.</text>
</comment>
<dbReference type="EMBL" id="CALNXK010000114">
    <property type="protein sequence ID" value="CAH3159668.1"/>
    <property type="molecule type" value="Genomic_DNA"/>
</dbReference>
<evidence type="ECO:0000256" key="2">
    <source>
        <dbReference type="ARBA" id="ARBA00023043"/>
    </source>
</evidence>
<evidence type="ECO:0000313" key="5">
    <source>
        <dbReference type="EMBL" id="CAH3159668.1"/>
    </source>
</evidence>
<name>A0ABN8QA36_9CNID</name>
<sequence>MSIQRGHIKVKRVSLNLHSRSFSENNESTSSLASSVLPRGRSISDPMFSVVRIKTDESEASEFEDKDHLETGNENDQGFPSLKTSSFYSTLDTFQEEIPREALLGKTNRDLAVWRFRSGSDSLVFSSLTDQSHSERLKARGHPLFSFLREHSSEAIKCNSHEENNNQESSVWKRRSRTVSFSSHSLLCSAISQDDVEELSNLIDRENLDLNLPDEFGNTLLHRAAIDGSYRCLNFLLSRGAEVDVTDNRGWTALHDTVFHGHTRCAVFLIISGADVEAETSDFLKPIEMAEDDEMILVIGRAMSMNSGKNSKNCNYDKETLIIAKKTKVLTTSIDINCLKMFALHRACEEGNLILVSILLEKGLNVNAKDKQGRTPLHIASKIGDKLLAELLFQRGADICCKSARGKIPLDCSHDEEMTLLLVQMMARTGKAQLAKERLQFEELTEKARQKVAKQLDIKSTRKKSIPFSQLLGKRPIANLLGFREPDSRLSSLSNVSDCSRFSEAESGFCEMDKSPDSISMESVQTDESISSGFMSVDDESTTHLTRRATTALTKQEFAALKRSPFMPRSRAISEPPPKRTVKRSSTWNITRTQTGTFPRSVLRNRIYKSVTFPADILLDIAIKNDDFVETCHLIKSRKVDFNRVGCNGLTPLHRAAIEGSYECLQLLIDLGANVNVKDEYGWTPLHDAVFHDHVNCATVLINAGAALEAETDDFWTVLEMADSDKMIFTIGRALVVKNSDGDKRDLMYWEDQVFEPVFDPYRETCV</sequence>
<evidence type="ECO:0000313" key="6">
    <source>
        <dbReference type="Proteomes" id="UP001159405"/>
    </source>
</evidence>
<organism evidence="5 6">
    <name type="scientific">Porites lobata</name>
    <dbReference type="NCBI Taxonomy" id="104759"/>
    <lineage>
        <taxon>Eukaryota</taxon>
        <taxon>Metazoa</taxon>
        <taxon>Cnidaria</taxon>
        <taxon>Anthozoa</taxon>
        <taxon>Hexacorallia</taxon>
        <taxon>Scleractinia</taxon>
        <taxon>Fungiina</taxon>
        <taxon>Poritidae</taxon>
        <taxon>Porites</taxon>
    </lineage>
</organism>
<feature type="region of interest" description="Disordered" evidence="4">
    <location>
        <begin position="59"/>
        <end position="80"/>
    </location>
</feature>
<feature type="repeat" description="ANK" evidence="3">
    <location>
        <begin position="216"/>
        <end position="248"/>
    </location>
</feature>
<dbReference type="PANTHER" id="PTHR24171">
    <property type="entry name" value="ANKYRIN REPEAT DOMAIN-CONTAINING PROTEIN 39-RELATED"/>
    <property type="match status" value="1"/>
</dbReference>
<feature type="compositionally biased region" description="Basic and acidic residues" evidence="4">
    <location>
        <begin position="59"/>
        <end position="71"/>
    </location>
</feature>
<dbReference type="Pfam" id="PF12796">
    <property type="entry name" value="Ank_2"/>
    <property type="match status" value="3"/>
</dbReference>
<dbReference type="InterPro" id="IPR002110">
    <property type="entry name" value="Ankyrin_rpt"/>
</dbReference>
<protein>
    <submittedName>
        <fullName evidence="5">Uncharacterized protein</fullName>
    </submittedName>
</protein>
<keyword evidence="6" id="KW-1185">Reference proteome</keyword>
<dbReference type="SUPFAM" id="SSF48403">
    <property type="entry name" value="Ankyrin repeat"/>
    <property type="match status" value="2"/>
</dbReference>
<dbReference type="PROSITE" id="PS50088">
    <property type="entry name" value="ANK_REPEAT"/>
    <property type="match status" value="6"/>
</dbReference>
<keyword evidence="2 3" id="KW-0040">ANK repeat</keyword>
<evidence type="ECO:0000256" key="1">
    <source>
        <dbReference type="ARBA" id="ARBA00022737"/>
    </source>
</evidence>
<dbReference type="PRINTS" id="PR01415">
    <property type="entry name" value="ANKYRIN"/>
</dbReference>
<feature type="repeat" description="ANK" evidence="3">
    <location>
        <begin position="648"/>
        <end position="680"/>
    </location>
</feature>
<evidence type="ECO:0000256" key="3">
    <source>
        <dbReference type="PROSITE-ProRule" id="PRU00023"/>
    </source>
</evidence>
<feature type="repeat" description="ANK" evidence="3">
    <location>
        <begin position="339"/>
        <end position="371"/>
    </location>
</feature>
<feature type="repeat" description="ANK" evidence="3">
    <location>
        <begin position="681"/>
        <end position="713"/>
    </location>
</feature>
<dbReference type="PROSITE" id="PS50297">
    <property type="entry name" value="ANK_REP_REGION"/>
    <property type="match status" value="6"/>
</dbReference>
<reference evidence="5 6" key="1">
    <citation type="submission" date="2022-05" db="EMBL/GenBank/DDBJ databases">
        <authorList>
            <consortium name="Genoscope - CEA"/>
            <person name="William W."/>
        </authorList>
    </citation>
    <scope>NUCLEOTIDE SEQUENCE [LARGE SCALE GENOMIC DNA]</scope>
</reference>
<proteinExistence type="predicted"/>
<keyword evidence="1" id="KW-0677">Repeat</keyword>